<keyword evidence="7" id="KW-0807">Transducer</keyword>
<evidence type="ECO:0000259" key="9">
    <source>
        <dbReference type="PROSITE" id="PS50262"/>
    </source>
</evidence>
<dbReference type="AlphaFoldDB" id="A0A813VXE6"/>
<evidence type="ECO:0000256" key="6">
    <source>
        <dbReference type="ARBA" id="ARBA00023170"/>
    </source>
</evidence>
<keyword evidence="5 8" id="KW-0472">Membrane</keyword>
<feature type="transmembrane region" description="Helical" evidence="8">
    <location>
        <begin position="359"/>
        <end position="380"/>
    </location>
</feature>
<gene>
    <name evidence="10" type="ORF">XAT740_LOCUS5060</name>
</gene>
<evidence type="ECO:0000256" key="8">
    <source>
        <dbReference type="SAM" id="Phobius"/>
    </source>
</evidence>
<dbReference type="PANTHER" id="PTHR45695">
    <property type="entry name" value="LEUCOKININ RECEPTOR-RELATED"/>
    <property type="match status" value="1"/>
</dbReference>
<feature type="transmembrane region" description="Helical" evidence="8">
    <location>
        <begin position="184"/>
        <end position="205"/>
    </location>
</feature>
<dbReference type="InterPro" id="IPR000276">
    <property type="entry name" value="GPCR_Rhodpsn"/>
</dbReference>
<dbReference type="Proteomes" id="UP000663828">
    <property type="component" value="Unassembled WGS sequence"/>
</dbReference>
<organism evidence="10 11">
    <name type="scientific">Adineta ricciae</name>
    <name type="common">Rotifer</name>
    <dbReference type="NCBI Taxonomy" id="249248"/>
    <lineage>
        <taxon>Eukaryota</taxon>
        <taxon>Metazoa</taxon>
        <taxon>Spiralia</taxon>
        <taxon>Gnathifera</taxon>
        <taxon>Rotifera</taxon>
        <taxon>Eurotatoria</taxon>
        <taxon>Bdelloidea</taxon>
        <taxon>Adinetida</taxon>
        <taxon>Adinetidae</taxon>
        <taxon>Adineta</taxon>
    </lineage>
</organism>
<feature type="transmembrane region" description="Helical" evidence="8">
    <location>
        <begin position="243"/>
        <end position="266"/>
    </location>
</feature>
<evidence type="ECO:0000256" key="4">
    <source>
        <dbReference type="ARBA" id="ARBA00023040"/>
    </source>
</evidence>
<feature type="transmembrane region" description="Helical" evidence="8">
    <location>
        <begin position="90"/>
        <end position="114"/>
    </location>
</feature>
<dbReference type="SUPFAM" id="SSF81321">
    <property type="entry name" value="Family A G protein-coupled receptor-like"/>
    <property type="match status" value="1"/>
</dbReference>
<comment type="subcellular location">
    <subcellularLocation>
        <location evidence="1">Membrane</location>
        <topology evidence="1">Multi-pass membrane protein</topology>
    </subcellularLocation>
</comment>
<evidence type="ECO:0000256" key="5">
    <source>
        <dbReference type="ARBA" id="ARBA00023136"/>
    </source>
</evidence>
<dbReference type="Gene3D" id="1.20.1070.10">
    <property type="entry name" value="Rhodopsin 7-helix transmembrane proteins"/>
    <property type="match status" value="1"/>
</dbReference>
<reference evidence="10" key="1">
    <citation type="submission" date="2021-02" db="EMBL/GenBank/DDBJ databases">
        <authorList>
            <person name="Nowell W R."/>
        </authorList>
    </citation>
    <scope>NUCLEOTIDE SEQUENCE</scope>
</reference>
<dbReference type="PANTHER" id="PTHR45695:SF9">
    <property type="entry name" value="LEUCOKININ RECEPTOR"/>
    <property type="match status" value="1"/>
</dbReference>
<feature type="domain" description="G-protein coupled receptors family 1 profile" evidence="9">
    <location>
        <begin position="69"/>
        <end position="423"/>
    </location>
</feature>
<dbReference type="PRINTS" id="PR00237">
    <property type="entry name" value="GPCRRHODOPSN"/>
</dbReference>
<keyword evidence="4" id="KW-0297">G-protein coupled receptor</keyword>
<dbReference type="GO" id="GO:0005886">
    <property type="term" value="C:plasma membrane"/>
    <property type="evidence" value="ECO:0007669"/>
    <property type="project" value="TreeGrafter"/>
</dbReference>
<accession>A0A813VXE6</accession>
<sequence length="515" mass="59720">MYRSGRSTCLLQKGASMDSIMRLDTLIKFDKIFIIYYYWQQSLVEMSAAWLDILWFVVFMIVILIALVANLIIILAILKDRSMHTSTYFYIINVDIADIILILSCLPERIAALFRPNDEFPLGMIAYESSLCVYPTRYLVPFFQQVSMHAALGLLLILTVHRCYPTGVPNCLQHNVIRQQIRNYSQTLCLVWVFAILINLPLFSITKYDFQIISVSDNQSNTSERTYVPTCSTEAKEIWSRTYLILLLAFTYVITGIFLIVIYGRVIRIMVISSRYSKKTDEETRHNHREYHFLTQNLKKQNRLQDILARTSASTSSMLAIANRSQKRNSSDTPAVSTVLPTETNQCPTNSRSIQRVQVIVMLFIVILLYILLLLPYRLVNLLFIVYNQLFQQNLMNEVLLHWLLNIVRLLVFINCALQPITYLIISSKLRQTVVKFLQSCCFKYHFQCQCSLSCKTTPQTVARYRKKQVIRRDPQRLPVAQNLQYVSYHSLPLGRTPLAANNFAAYTKTVSRRL</sequence>
<dbReference type="Pfam" id="PF00001">
    <property type="entry name" value="7tm_1"/>
    <property type="match status" value="1"/>
</dbReference>
<name>A0A813VXE6_ADIRI</name>
<keyword evidence="11" id="KW-1185">Reference proteome</keyword>
<evidence type="ECO:0000313" key="10">
    <source>
        <dbReference type="EMBL" id="CAF0842760.1"/>
    </source>
</evidence>
<feature type="transmembrane region" description="Helical" evidence="8">
    <location>
        <begin position="400"/>
        <end position="426"/>
    </location>
</feature>
<dbReference type="PROSITE" id="PS50262">
    <property type="entry name" value="G_PROTEIN_RECEP_F1_2"/>
    <property type="match status" value="1"/>
</dbReference>
<protein>
    <recommendedName>
        <fullName evidence="9">G-protein coupled receptors family 1 profile domain-containing protein</fullName>
    </recommendedName>
</protein>
<proteinExistence type="predicted"/>
<evidence type="ECO:0000313" key="11">
    <source>
        <dbReference type="Proteomes" id="UP000663828"/>
    </source>
</evidence>
<evidence type="ECO:0000256" key="7">
    <source>
        <dbReference type="ARBA" id="ARBA00023224"/>
    </source>
</evidence>
<dbReference type="InterPro" id="IPR017452">
    <property type="entry name" value="GPCR_Rhodpsn_7TM"/>
</dbReference>
<dbReference type="EMBL" id="CAJNOR010000214">
    <property type="protein sequence ID" value="CAF0842760.1"/>
    <property type="molecule type" value="Genomic_DNA"/>
</dbReference>
<evidence type="ECO:0000256" key="1">
    <source>
        <dbReference type="ARBA" id="ARBA00004141"/>
    </source>
</evidence>
<dbReference type="CDD" id="cd00637">
    <property type="entry name" value="7tm_classA_rhodopsin-like"/>
    <property type="match status" value="1"/>
</dbReference>
<comment type="caution">
    <text evidence="10">The sequence shown here is derived from an EMBL/GenBank/DDBJ whole genome shotgun (WGS) entry which is preliminary data.</text>
</comment>
<feature type="transmembrane region" description="Helical" evidence="8">
    <location>
        <begin position="54"/>
        <end position="78"/>
    </location>
</feature>
<keyword evidence="2 8" id="KW-0812">Transmembrane</keyword>
<keyword evidence="3 8" id="KW-1133">Transmembrane helix</keyword>
<dbReference type="GO" id="GO:0004930">
    <property type="term" value="F:G protein-coupled receptor activity"/>
    <property type="evidence" value="ECO:0007669"/>
    <property type="project" value="UniProtKB-KW"/>
</dbReference>
<keyword evidence="6" id="KW-0675">Receptor</keyword>
<evidence type="ECO:0000256" key="2">
    <source>
        <dbReference type="ARBA" id="ARBA00022692"/>
    </source>
</evidence>
<evidence type="ECO:0000256" key="3">
    <source>
        <dbReference type="ARBA" id="ARBA00022989"/>
    </source>
</evidence>